<protein>
    <submittedName>
        <fullName evidence="2">Uncharacterized protein</fullName>
    </submittedName>
</protein>
<name>A0AAE0K4J4_9PEZI</name>
<evidence type="ECO:0000313" key="2">
    <source>
        <dbReference type="EMBL" id="KAK3369938.1"/>
    </source>
</evidence>
<evidence type="ECO:0000256" key="1">
    <source>
        <dbReference type="SAM" id="MobiDB-lite"/>
    </source>
</evidence>
<evidence type="ECO:0000313" key="3">
    <source>
        <dbReference type="Proteomes" id="UP001285441"/>
    </source>
</evidence>
<reference evidence="2" key="2">
    <citation type="submission" date="2023-06" db="EMBL/GenBank/DDBJ databases">
        <authorList>
            <consortium name="Lawrence Berkeley National Laboratory"/>
            <person name="Haridas S."/>
            <person name="Hensen N."/>
            <person name="Bonometti L."/>
            <person name="Westerberg I."/>
            <person name="Brannstrom I.O."/>
            <person name="Guillou S."/>
            <person name="Cros-Aarteil S."/>
            <person name="Calhoun S."/>
            <person name="Kuo A."/>
            <person name="Mondo S."/>
            <person name="Pangilinan J."/>
            <person name="Riley R."/>
            <person name="LaButti K."/>
            <person name="Andreopoulos B."/>
            <person name="Lipzen A."/>
            <person name="Chen C."/>
            <person name="Yanf M."/>
            <person name="Daum C."/>
            <person name="Ng V."/>
            <person name="Clum A."/>
            <person name="Steindorff A."/>
            <person name="Ohm R."/>
            <person name="Martin F."/>
            <person name="Silar P."/>
            <person name="Natvig D."/>
            <person name="Lalanne C."/>
            <person name="Gautier V."/>
            <person name="Ament-velasquez S.L."/>
            <person name="Kruys A."/>
            <person name="Hutchinson M.I."/>
            <person name="Powell A.J."/>
            <person name="Barry K."/>
            <person name="Miller A.N."/>
            <person name="Grigoriev I.V."/>
            <person name="Debuchy R."/>
            <person name="Gladieux P."/>
            <person name="Thoren M.H."/>
            <person name="Johannesson H."/>
        </authorList>
    </citation>
    <scope>NUCLEOTIDE SEQUENCE</scope>
    <source>
        <strain evidence="2">CBS 232.78</strain>
    </source>
</reference>
<feature type="region of interest" description="Disordered" evidence="1">
    <location>
        <begin position="256"/>
        <end position="276"/>
    </location>
</feature>
<reference evidence="2" key="1">
    <citation type="journal article" date="2023" name="Mol. Phylogenet. Evol.">
        <title>Genome-scale phylogeny and comparative genomics of the fungal order Sordariales.</title>
        <authorList>
            <person name="Hensen N."/>
            <person name="Bonometti L."/>
            <person name="Westerberg I."/>
            <person name="Brannstrom I.O."/>
            <person name="Guillou S."/>
            <person name="Cros-Aarteil S."/>
            <person name="Calhoun S."/>
            <person name="Haridas S."/>
            <person name="Kuo A."/>
            <person name="Mondo S."/>
            <person name="Pangilinan J."/>
            <person name="Riley R."/>
            <person name="LaButti K."/>
            <person name="Andreopoulos B."/>
            <person name="Lipzen A."/>
            <person name="Chen C."/>
            <person name="Yan M."/>
            <person name="Daum C."/>
            <person name="Ng V."/>
            <person name="Clum A."/>
            <person name="Steindorff A."/>
            <person name="Ohm R.A."/>
            <person name="Martin F."/>
            <person name="Silar P."/>
            <person name="Natvig D.O."/>
            <person name="Lalanne C."/>
            <person name="Gautier V."/>
            <person name="Ament-Velasquez S.L."/>
            <person name="Kruys A."/>
            <person name="Hutchinson M.I."/>
            <person name="Powell A.J."/>
            <person name="Barry K."/>
            <person name="Miller A.N."/>
            <person name="Grigoriev I.V."/>
            <person name="Debuchy R."/>
            <person name="Gladieux P."/>
            <person name="Hiltunen Thoren M."/>
            <person name="Johannesson H."/>
        </authorList>
    </citation>
    <scope>NUCLEOTIDE SEQUENCE</scope>
    <source>
        <strain evidence="2">CBS 232.78</strain>
    </source>
</reference>
<dbReference type="Proteomes" id="UP001285441">
    <property type="component" value="Unassembled WGS sequence"/>
</dbReference>
<organism evidence="2 3">
    <name type="scientific">Podospora didyma</name>
    <dbReference type="NCBI Taxonomy" id="330526"/>
    <lineage>
        <taxon>Eukaryota</taxon>
        <taxon>Fungi</taxon>
        <taxon>Dikarya</taxon>
        <taxon>Ascomycota</taxon>
        <taxon>Pezizomycotina</taxon>
        <taxon>Sordariomycetes</taxon>
        <taxon>Sordariomycetidae</taxon>
        <taxon>Sordariales</taxon>
        <taxon>Podosporaceae</taxon>
        <taxon>Podospora</taxon>
    </lineage>
</organism>
<sequence>MANTTSLSASCRKVFSKLFEVGRELDKYEHASIHYNVTHAIQFVEYQNLGAKFTKKARTATPSTTLEILKVLSECNDNLDSWLALCTKMQTPEWTTRQDSELASIWACFYANLSKAAVLLGLEPIDPRPFLGYQKPSSFDASQVQLKQSFAQRLSIASPVGSADFTIEGRINRGERTEQARLTSTSSRVQSPMILSRTGTKLTHARLFKSSFLDSLDLGPRILPPSPLAVEIAGPKSIDEKPKIKTLSARIQPSIRTTTTKTSVPSTAPPPYTKGDYASDMKKAIALSLKSTSPTIATSSPSLTAKPPATTSTPALKPIFYQPPPTKPSTQQTAPLFPPQGTQGTEQMQFNGNTTINVFNNIIVYPVMQPPQSAPPQFYGPPNYWPMYPPPPPAPLRTLAYKPSGTSLRESMALHLLPGAPAAAVDLLKPEATCSHGVRHFKHHGSCAWGCCWGWGCGQPIIY</sequence>
<gene>
    <name evidence="2" type="ORF">B0H63DRAFT_551883</name>
</gene>
<comment type="caution">
    <text evidence="2">The sequence shown here is derived from an EMBL/GenBank/DDBJ whole genome shotgun (WGS) entry which is preliminary data.</text>
</comment>
<keyword evidence="3" id="KW-1185">Reference proteome</keyword>
<proteinExistence type="predicted"/>
<accession>A0AAE0K4J4</accession>
<dbReference type="EMBL" id="JAULSW010000009">
    <property type="protein sequence ID" value="KAK3369938.1"/>
    <property type="molecule type" value="Genomic_DNA"/>
</dbReference>
<dbReference type="AlphaFoldDB" id="A0AAE0K4J4"/>
<feature type="compositionally biased region" description="Low complexity" evidence="1">
    <location>
        <begin position="256"/>
        <end position="266"/>
    </location>
</feature>